<dbReference type="PANTHER" id="PTHR38774:SF1">
    <property type="entry name" value="CYTOPLASMIC PROTEIN"/>
    <property type="match status" value="1"/>
</dbReference>
<protein>
    <recommendedName>
        <fullName evidence="3">DUF1249 domain-containing protein</fullName>
    </recommendedName>
</protein>
<dbReference type="Pfam" id="PF06853">
    <property type="entry name" value="DUF1249"/>
    <property type="match status" value="1"/>
</dbReference>
<dbReference type="Proteomes" id="UP000286678">
    <property type="component" value="Unassembled WGS sequence"/>
</dbReference>
<comment type="caution">
    <text evidence="1">The sequence shown here is derived from an EMBL/GenBank/DDBJ whole genome shotgun (WGS) entry which is preliminary data.</text>
</comment>
<name>A0A432XIY7_9GAMM</name>
<dbReference type="InterPro" id="IPR009659">
    <property type="entry name" value="DUF1249"/>
</dbReference>
<accession>A0A432XIY7</accession>
<dbReference type="PANTHER" id="PTHR38774">
    <property type="entry name" value="CYTOPLASMIC PROTEIN-RELATED"/>
    <property type="match status" value="1"/>
</dbReference>
<proteinExistence type="predicted"/>
<sequence>MVAITFGANSSIMTKDVKRQRYQFDLAALQRLAAVNYAALTKLVAQLKQGGEKLIKVGSHLHFRVKVLQRAPYTTDIRIQQHALQTQLPGLVETELEVRLYHDAQLAEVLRSQNIARLKPIYEQPNPAMHQSNEKFQVNRFLQEWLELIREQGLATEY</sequence>
<organism evidence="1 2">
    <name type="scientific">Pseudidiomarina aquimaris</name>
    <dbReference type="NCBI Taxonomy" id="641841"/>
    <lineage>
        <taxon>Bacteria</taxon>
        <taxon>Pseudomonadati</taxon>
        <taxon>Pseudomonadota</taxon>
        <taxon>Gammaproteobacteria</taxon>
        <taxon>Alteromonadales</taxon>
        <taxon>Idiomarinaceae</taxon>
        <taxon>Pseudidiomarina</taxon>
    </lineage>
</organism>
<evidence type="ECO:0000313" key="2">
    <source>
        <dbReference type="Proteomes" id="UP000286678"/>
    </source>
</evidence>
<keyword evidence="2" id="KW-1185">Reference proteome</keyword>
<dbReference type="EMBL" id="PIPT01000003">
    <property type="protein sequence ID" value="RUO48671.1"/>
    <property type="molecule type" value="Genomic_DNA"/>
</dbReference>
<reference evidence="2" key="1">
    <citation type="journal article" date="2018" name="Front. Microbiol.">
        <title>Genome-Based Analysis Reveals the Taxonomy and Diversity of the Family Idiomarinaceae.</title>
        <authorList>
            <person name="Liu Y."/>
            <person name="Lai Q."/>
            <person name="Shao Z."/>
        </authorList>
    </citation>
    <scope>NUCLEOTIDE SEQUENCE [LARGE SCALE GENOMIC DNA]</scope>
    <source>
        <strain evidence="2">SW15</strain>
    </source>
</reference>
<gene>
    <name evidence="1" type="ORF">CWE21_04715</name>
</gene>
<evidence type="ECO:0008006" key="3">
    <source>
        <dbReference type="Google" id="ProtNLM"/>
    </source>
</evidence>
<evidence type="ECO:0000313" key="1">
    <source>
        <dbReference type="EMBL" id="RUO48671.1"/>
    </source>
</evidence>
<dbReference type="AlphaFoldDB" id="A0A432XIY7"/>